<sequence length="325" mass="37817">MIILTPLLICIFLSRVKSENFVNAQLKRVRYSVSTSAKTNVTVNSVYYDEKMTNFREKNKNNSFTVWYKGNACPLCKRLHWLKNNRTKYVDEVSVTRNLLENRVVLPSGSKCAYSAEVCFDKNDDLLYLWSYEKPNIGNSLQVLYRGEVEQWTISQNPLISFISFNDTKRQFALQLVKKFTIETTVVWTTEFKDIFIHKATEDLQDTIDEQALSSLQPQSLLRNNSCNVQMTETFVNRTYLIDLIIFIVVLNFLFSIITNLFILVRIGPLNGRDYLRCFSNDLTYQKLILFQSDQSRSGTNQEEGPTEANYVVSENEFYNNCKTE</sequence>
<evidence type="ECO:0000313" key="3">
    <source>
        <dbReference type="EnsemblMetazoa" id="XP_050510151.1"/>
    </source>
</evidence>
<keyword evidence="1" id="KW-0472">Membrane</keyword>
<proteinExistence type="predicted"/>
<organism evidence="3 4">
    <name type="scientific">Diabrotica virgifera virgifera</name>
    <name type="common">western corn rootworm</name>
    <dbReference type="NCBI Taxonomy" id="50390"/>
    <lineage>
        <taxon>Eukaryota</taxon>
        <taxon>Metazoa</taxon>
        <taxon>Ecdysozoa</taxon>
        <taxon>Arthropoda</taxon>
        <taxon>Hexapoda</taxon>
        <taxon>Insecta</taxon>
        <taxon>Pterygota</taxon>
        <taxon>Neoptera</taxon>
        <taxon>Endopterygota</taxon>
        <taxon>Coleoptera</taxon>
        <taxon>Polyphaga</taxon>
        <taxon>Cucujiformia</taxon>
        <taxon>Chrysomeloidea</taxon>
        <taxon>Chrysomelidae</taxon>
        <taxon>Galerucinae</taxon>
        <taxon>Diabroticina</taxon>
        <taxon>Diabroticites</taxon>
        <taxon>Diabrotica</taxon>
    </lineage>
</organism>
<name>A0ABM5KIV9_DIAVI</name>
<dbReference type="GeneID" id="126886976"/>
<keyword evidence="1" id="KW-0812">Transmembrane</keyword>
<keyword evidence="2" id="KW-0732">Signal</keyword>
<dbReference type="Pfam" id="PF24664">
    <property type="entry name" value="Monjiviricetes_fusion"/>
    <property type="match status" value="1"/>
</dbReference>
<evidence type="ECO:0000256" key="1">
    <source>
        <dbReference type="SAM" id="Phobius"/>
    </source>
</evidence>
<feature type="signal peptide" evidence="2">
    <location>
        <begin position="1"/>
        <end position="18"/>
    </location>
</feature>
<feature type="chain" id="PRO_5045310386" evidence="2">
    <location>
        <begin position="19"/>
        <end position="325"/>
    </location>
</feature>
<keyword evidence="1" id="KW-1133">Transmembrane helix</keyword>
<evidence type="ECO:0000256" key="2">
    <source>
        <dbReference type="SAM" id="SignalP"/>
    </source>
</evidence>
<reference evidence="3" key="1">
    <citation type="submission" date="2025-05" db="UniProtKB">
        <authorList>
            <consortium name="EnsemblMetazoa"/>
        </authorList>
    </citation>
    <scope>IDENTIFICATION</scope>
</reference>
<protein>
    <submittedName>
        <fullName evidence="3">Uncharacterized protein</fullName>
    </submittedName>
</protein>
<accession>A0ABM5KIV9</accession>
<feature type="transmembrane region" description="Helical" evidence="1">
    <location>
        <begin position="240"/>
        <end position="265"/>
    </location>
</feature>
<keyword evidence="4" id="KW-1185">Reference proteome</keyword>
<dbReference type="RefSeq" id="XP_050510151.1">
    <property type="nucleotide sequence ID" value="XM_050654194.1"/>
</dbReference>
<dbReference type="EnsemblMetazoa" id="XM_050654194.1">
    <property type="protein sequence ID" value="XP_050510151.1"/>
    <property type="gene ID" value="LOC126886976"/>
</dbReference>
<dbReference type="Proteomes" id="UP001652700">
    <property type="component" value="Unplaced"/>
</dbReference>
<evidence type="ECO:0000313" key="4">
    <source>
        <dbReference type="Proteomes" id="UP001652700"/>
    </source>
</evidence>